<evidence type="ECO:0000256" key="2">
    <source>
        <dbReference type="ARBA" id="ARBA00006604"/>
    </source>
</evidence>
<dbReference type="InterPro" id="IPR023096">
    <property type="entry name" value="G6P_Isomerase_C"/>
</dbReference>
<sequence length="524" mass="55607">MIPFSRSPAWLQLLAHRDALGGKTARELWRADPARGAKLTVGCAELALDFSKQPVSEETLASLCALARERGLPEAIAALFSGAPVNTTERRAALHMALRGDEHTTVGGVDVLPEIQRGRERMRMFSQAVREGHWKGATGAPVRHVVGLGIGGSSLGPKLAAKALHAIADGPQAHFIENLDPAEFDDTVGRLDPAATLFVIASKTFTTEETMANAASARAWIERSLGPGAVDRHFVAATASPERATAWGLAACNVFPFPEWVGGRFSLWSEVGLPVAIAVGMTAFDRLLAGAHAVDLEFRSKPLERNAPVLLALLSVWNRNALGCASHVVLPYAARLTGLTPYVQALEMESNGKRVDRDGTLLDFATAPAVFGGEGTPGQHAFHQWLHQGTDAVSSDFIVVARPMGSDADRHARLVAHAAAQSEALMNGVETPEPWRSCPGGRASTTIVMPALDPFHLGSLLALYEHKVFAEGALWGINSFDQWGVELGKKIAGSILPAARGEGTAPDAATAHLLSVIHKLAQSG</sequence>
<evidence type="ECO:0000256" key="7">
    <source>
        <dbReference type="HAMAP-Rule" id="MF_00473"/>
    </source>
</evidence>
<organism evidence="9 10">
    <name type="scientific">Usitatibacter rugosus</name>
    <dbReference type="NCBI Taxonomy" id="2732067"/>
    <lineage>
        <taxon>Bacteria</taxon>
        <taxon>Pseudomonadati</taxon>
        <taxon>Pseudomonadota</taxon>
        <taxon>Betaproteobacteria</taxon>
        <taxon>Nitrosomonadales</taxon>
        <taxon>Usitatibacteraceae</taxon>
        <taxon>Usitatibacter</taxon>
    </lineage>
</organism>
<keyword evidence="10" id="KW-1185">Reference proteome</keyword>
<dbReference type="Gene3D" id="3.40.50.10490">
    <property type="entry name" value="Glucose-6-phosphate isomerase like protein, domain 1"/>
    <property type="match status" value="2"/>
</dbReference>
<name>A0A6M4GYE3_9PROT</name>
<keyword evidence="4 7" id="KW-0324">Glycolysis</keyword>
<protein>
    <recommendedName>
        <fullName evidence="7">Glucose-6-phosphate isomerase</fullName>
        <shortName evidence="7">GPI</shortName>
        <ecNumber evidence="7">5.3.1.9</ecNumber>
    </recommendedName>
    <alternativeName>
        <fullName evidence="7">Phosphoglucose isomerase</fullName>
        <shortName evidence="7">PGI</shortName>
    </alternativeName>
    <alternativeName>
        <fullName evidence="7">Phosphohexose isomerase</fullName>
        <shortName evidence="7">PHI</shortName>
    </alternativeName>
</protein>
<feature type="active site" description="Proton donor" evidence="7">
    <location>
        <position position="349"/>
    </location>
</feature>
<evidence type="ECO:0000256" key="3">
    <source>
        <dbReference type="ARBA" id="ARBA00022432"/>
    </source>
</evidence>
<comment type="similarity">
    <text evidence="2 7 8">Belongs to the GPI family.</text>
</comment>
<dbReference type="CDD" id="cd05016">
    <property type="entry name" value="SIS_PGI_2"/>
    <property type="match status" value="1"/>
</dbReference>
<dbReference type="PROSITE" id="PS00174">
    <property type="entry name" value="P_GLUCOSE_ISOMERASE_2"/>
    <property type="match status" value="1"/>
</dbReference>
<keyword evidence="5 7" id="KW-0413">Isomerase</keyword>
<feature type="active site" evidence="7">
    <location>
        <position position="380"/>
    </location>
</feature>
<dbReference type="GO" id="GO:0097367">
    <property type="term" value="F:carbohydrate derivative binding"/>
    <property type="evidence" value="ECO:0007669"/>
    <property type="project" value="InterPro"/>
</dbReference>
<dbReference type="InterPro" id="IPR018189">
    <property type="entry name" value="Phosphoglucose_isomerase_CS"/>
</dbReference>
<reference evidence="9 10" key="1">
    <citation type="submission" date="2020-04" db="EMBL/GenBank/DDBJ databases">
        <title>Usitatibacter rugosus gen. nov., sp. nov. and Usitatibacter palustris sp. nov., novel members of Usitatibacteraceae fam. nov. within the order Nitrosomonadales isolated from soil.</title>
        <authorList>
            <person name="Huber K.J."/>
            <person name="Neumann-Schaal M."/>
            <person name="Geppert A."/>
            <person name="Luckner M."/>
            <person name="Wanner G."/>
            <person name="Overmann J."/>
        </authorList>
    </citation>
    <scope>NUCLEOTIDE SEQUENCE [LARGE SCALE GENOMIC DNA]</scope>
    <source>
        <strain evidence="9 10">0125_3</strain>
    </source>
</reference>
<evidence type="ECO:0000313" key="10">
    <source>
        <dbReference type="Proteomes" id="UP000501534"/>
    </source>
</evidence>
<dbReference type="KEGG" id="uru:DSM104443_03385"/>
<dbReference type="HAMAP" id="MF_00473">
    <property type="entry name" value="G6P_isomerase"/>
    <property type="match status" value="1"/>
</dbReference>
<dbReference type="InterPro" id="IPR001672">
    <property type="entry name" value="G6P_Isomerase"/>
</dbReference>
<dbReference type="PROSITE" id="PS51463">
    <property type="entry name" value="P_GLUCOSE_ISOMERASE_3"/>
    <property type="match status" value="1"/>
</dbReference>
<evidence type="ECO:0000256" key="6">
    <source>
        <dbReference type="ARBA" id="ARBA00029321"/>
    </source>
</evidence>
<dbReference type="EMBL" id="CP053069">
    <property type="protein sequence ID" value="QJR12300.1"/>
    <property type="molecule type" value="Genomic_DNA"/>
</dbReference>
<dbReference type="PANTHER" id="PTHR11469">
    <property type="entry name" value="GLUCOSE-6-PHOSPHATE ISOMERASE"/>
    <property type="match status" value="1"/>
</dbReference>
<dbReference type="CDD" id="cd05015">
    <property type="entry name" value="SIS_PGI_1"/>
    <property type="match status" value="1"/>
</dbReference>
<dbReference type="GO" id="GO:0006096">
    <property type="term" value="P:glycolytic process"/>
    <property type="evidence" value="ECO:0007669"/>
    <property type="project" value="UniProtKB-UniRule"/>
</dbReference>
<comment type="catalytic activity">
    <reaction evidence="6 7 8">
        <text>alpha-D-glucose 6-phosphate = beta-D-fructose 6-phosphate</text>
        <dbReference type="Rhea" id="RHEA:11816"/>
        <dbReference type="ChEBI" id="CHEBI:57634"/>
        <dbReference type="ChEBI" id="CHEBI:58225"/>
        <dbReference type="EC" id="5.3.1.9"/>
    </reaction>
</comment>
<dbReference type="InterPro" id="IPR035482">
    <property type="entry name" value="SIS_PGI_2"/>
</dbReference>
<keyword evidence="3 7" id="KW-0312">Gluconeogenesis</keyword>
<dbReference type="GO" id="GO:0051156">
    <property type="term" value="P:glucose 6-phosphate metabolic process"/>
    <property type="evidence" value="ECO:0007669"/>
    <property type="project" value="TreeGrafter"/>
</dbReference>
<evidence type="ECO:0000256" key="5">
    <source>
        <dbReference type="ARBA" id="ARBA00023235"/>
    </source>
</evidence>
<dbReference type="RefSeq" id="WP_212756752.1">
    <property type="nucleotide sequence ID" value="NZ_CP053069.1"/>
</dbReference>
<dbReference type="GO" id="GO:0006094">
    <property type="term" value="P:gluconeogenesis"/>
    <property type="evidence" value="ECO:0007669"/>
    <property type="project" value="UniProtKB-UniRule"/>
</dbReference>
<evidence type="ECO:0000256" key="1">
    <source>
        <dbReference type="ARBA" id="ARBA00004926"/>
    </source>
</evidence>
<comment type="pathway">
    <text evidence="1 7 8">Carbohydrate degradation; glycolysis; D-glyceraldehyde 3-phosphate and glycerone phosphate from D-glucose: step 2/4.</text>
</comment>
<keyword evidence="7" id="KW-0963">Cytoplasm</keyword>
<comment type="pathway">
    <text evidence="7">Carbohydrate biosynthesis; gluconeogenesis.</text>
</comment>
<proteinExistence type="inferred from homology"/>
<dbReference type="NCBIfam" id="NF001211">
    <property type="entry name" value="PRK00179.1"/>
    <property type="match status" value="1"/>
</dbReference>
<dbReference type="PRINTS" id="PR00662">
    <property type="entry name" value="G6PISOMERASE"/>
</dbReference>
<dbReference type="EC" id="5.3.1.9" evidence="7"/>
<comment type="function">
    <text evidence="7">Catalyzes the reversible isomerization of glucose-6-phosphate to fructose-6-phosphate.</text>
</comment>
<dbReference type="Pfam" id="PF00342">
    <property type="entry name" value="PGI"/>
    <property type="match status" value="1"/>
</dbReference>
<accession>A0A6M4GYE3</accession>
<dbReference type="SUPFAM" id="SSF53697">
    <property type="entry name" value="SIS domain"/>
    <property type="match status" value="1"/>
</dbReference>
<gene>
    <name evidence="7 9" type="primary">pgi</name>
    <name evidence="9" type="ORF">DSM104443_03385</name>
</gene>
<evidence type="ECO:0000313" key="9">
    <source>
        <dbReference type="EMBL" id="QJR12300.1"/>
    </source>
</evidence>
<evidence type="ECO:0000256" key="8">
    <source>
        <dbReference type="RuleBase" id="RU000612"/>
    </source>
</evidence>
<dbReference type="GO" id="GO:0004347">
    <property type="term" value="F:glucose-6-phosphate isomerase activity"/>
    <property type="evidence" value="ECO:0007669"/>
    <property type="project" value="UniProtKB-UniRule"/>
</dbReference>
<evidence type="ECO:0000256" key="4">
    <source>
        <dbReference type="ARBA" id="ARBA00023152"/>
    </source>
</evidence>
<dbReference type="GO" id="GO:0005829">
    <property type="term" value="C:cytosol"/>
    <property type="evidence" value="ECO:0007669"/>
    <property type="project" value="TreeGrafter"/>
</dbReference>
<comment type="subcellular location">
    <subcellularLocation>
        <location evidence="7">Cytoplasm</location>
    </subcellularLocation>
</comment>
<feature type="active site" evidence="7">
    <location>
        <position position="489"/>
    </location>
</feature>
<dbReference type="InterPro" id="IPR035476">
    <property type="entry name" value="SIS_PGI_1"/>
</dbReference>
<dbReference type="InterPro" id="IPR046348">
    <property type="entry name" value="SIS_dom_sf"/>
</dbReference>
<dbReference type="Proteomes" id="UP000501534">
    <property type="component" value="Chromosome"/>
</dbReference>
<dbReference type="UniPathway" id="UPA00109">
    <property type="reaction ID" value="UER00181"/>
</dbReference>
<dbReference type="AlphaFoldDB" id="A0A6M4GYE3"/>
<dbReference type="GO" id="GO:0048029">
    <property type="term" value="F:monosaccharide binding"/>
    <property type="evidence" value="ECO:0007669"/>
    <property type="project" value="TreeGrafter"/>
</dbReference>
<dbReference type="Gene3D" id="1.10.1390.10">
    <property type="match status" value="1"/>
</dbReference>
<dbReference type="UniPathway" id="UPA00138"/>
<dbReference type="PANTHER" id="PTHR11469:SF1">
    <property type="entry name" value="GLUCOSE-6-PHOSPHATE ISOMERASE"/>
    <property type="match status" value="1"/>
</dbReference>